<reference evidence="2 3" key="1">
    <citation type="submission" date="2019-08" db="EMBL/GenBank/DDBJ databases">
        <authorList>
            <person name="Liang Q."/>
        </authorList>
    </citation>
    <scope>NUCLEOTIDE SEQUENCE [LARGE SCALE GENOMIC DNA]</scope>
    <source>
        <strain evidence="2 3">V1718</strain>
    </source>
</reference>
<dbReference type="PROSITE" id="PS51257">
    <property type="entry name" value="PROKAR_LIPOPROTEIN"/>
    <property type="match status" value="1"/>
</dbReference>
<organism evidence="2 3">
    <name type="scientific">Microvenator marinus</name>
    <dbReference type="NCBI Taxonomy" id="2600177"/>
    <lineage>
        <taxon>Bacteria</taxon>
        <taxon>Deltaproteobacteria</taxon>
        <taxon>Bradymonadales</taxon>
        <taxon>Microvenatoraceae</taxon>
        <taxon>Microvenator</taxon>
    </lineage>
</organism>
<sequence length="71" mass="7442">MRNFSILMFWCFATACGNTDSDEVSPAPGTNNTNNVTVGTSNNSTTVQNNSSNNASNGVSNQTTAPVIQEP</sequence>
<feature type="region of interest" description="Disordered" evidence="1">
    <location>
        <begin position="20"/>
        <end position="71"/>
    </location>
</feature>
<feature type="compositionally biased region" description="Polar residues" evidence="1">
    <location>
        <begin position="62"/>
        <end position="71"/>
    </location>
</feature>
<evidence type="ECO:0000313" key="3">
    <source>
        <dbReference type="Proteomes" id="UP000321595"/>
    </source>
</evidence>
<dbReference type="EMBL" id="CP042467">
    <property type="protein sequence ID" value="QED29720.1"/>
    <property type="molecule type" value="Genomic_DNA"/>
</dbReference>
<accession>A0A5B8XW02</accession>
<dbReference type="AlphaFoldDB" id="A0A5B8XW02"/>
<dbReference type="RefSeq" id="WP_146962953.1">
    <property type="nucleotide sequence ID" value="NZ_CP042467.1"/>
</dbReference>
<dbReference type="KEGG" id="bbae:FRD01_21255"/>
<protein>
    <submittedName>
        <fullName evidence="2">Uncharacterized protein</fullName>
    </submittedName>
</protein>
<evidence type="ECO:0000256" key="1">
    <source>
        <dbReference type="SAM" id="MobiDB-lite"/>
    </source>
</evidence>
<keyword evidence="3" id="KW-1185">Reference proteome</keyword>
<evidence type="ECO:0000313" key="2">
    <source>
        <dbReference type="EMBL" id="QED29720.1"/>
    </source>
</evidence>
<dbReference type="Proteomes" id="UP000321595">
    <property type="component" value="Chromosome"/>
</dbReference>
<feature type="compositionally biased region" description="Low complexity" evidence="1">
    <location>
        <begin position="29"/>
        <end position="61"/>
    </location>
</feature>
<gene>
    <name evidence="2" type="ORF">FRD01_21255</name>
</gene>
<name>A0A5B8XW02_9DELT</name>
<proteinExistence type="predicted"/>